<gene>
    <name evidence="2" type="ORF">GS397_05950</name>
</gene>
<organism evidence="2 3">
    <name type="scientific">Sphingobium yanoikuyae</name>
    <name type="common">Sphingomonas yanoikuyae</name>
    <dbReference type="NCBI Taxonomy" id="13690"/>
    <lineage>
        <taxon>Bacteria</taxon>
        <taxon>Pseudomonadati</taxon>
        <taxon>Pseudomonadota</taxon>
        <taxon>Alphaproteobacteria</taxon>
        <taxon>Sphingomonadales</taxon>
        <taxon>Sphingomonadaceae</taxon>
        <taxon>Sphingobium</taxon>
    </lineage>
</organism>
<feature type="compositionally biased region" description="Low complexity" evidence="1">
    <location>
        <begin position="54"/>
        <end position="67"/>
    </location>
</feature>
<evidence type="ECO:0000256" key="1">
    <source>
        <dbReference type="SAM" id="MobiDB-lite"/>
    </source>
</evidence>
<name>A0A6P1GE43_SPHYA</name>
<protein>
    <submittedName>
        <fullName evidence="2">Uncharacterized protein</fullName>
    </submittedName>
</protein>
<sequence length="67" mass="7454">MHDLRCLLARQRHRNDALHEQYAQEETKTDLKPRTALFDPTGNSGTSTISHHNLSTAASPTLLALDS</sequence>
<proteinExistence type="predicted"/>
<dbReference type="Proteomes" id="UP000464086">
    <property type="component" value="Chromosome"/>
</dbReference>
<evidence type="ECO:0000313" key="3">
    <source>
        <dbReference type="Proteomes" id="UP000464086"/>
    </source>
</evidence>
<dbReference type="AlphaFoldDB" id="A0A6P1GE43"/>
<dbReference type="EMBL" id="CP047218">
    <property type="protein sequence ID" value="QHD66650.1"/>
    <property type="molecule type" value="Genomic_DNA"/>
</dbReference>
<reference evidence="2 3" key="1">
    <citation type="submission" date="2019-12" db="EMBL/GenBank/DDBJ databases">
        <title>Functional and genomic insights into the Sphingobium yanoikuyae YC-JY1, a bacterium efficiently degrading bisphenol A.</title>
        <authorList>
            <person name="Jia Y."/>
            <person name="Li X."/>
            <person name="Wang J."/>
            <person name="Eltoukhy A."/>
            <person name="Lamraoui I."/>
            <person name="Yan Y."/>
        </authorList>
    </citation>
    <scope>NUCLEOTIDE SEQUENCE [LARGE SCALE GENOMIC DNA]</scope>
    <source>
        <strain evidence="2 3">YC-JY1</strain>
    </source>
</reference>
<accession>A0A6P1GE43</accession>
<dbReference type="RefSeq" id="WP_159365934.1">
    <property type="nucleotide sequence ID" value="NZ_CP047218.1"/>
</dbReference>
<feature type="region of interest" description="Disordered" evidence="1">
    <location>
        <begin position="22"/>
        <end position="67"/>
    </location>
</feature>
<feature type="compositionally biased region" description="Polar residues" evidence="1">
    <location>
        <begin position="41"/>
        <end position="53"/>
    </location>
</feature>
<evidence type="ECO:0000313" key="2">
    <source>
        <dbReference type="EMBL" id="QHD66650.1"/>
    </source>
</evidence>